<evidence type="ECO:0000313" key="3">
    <source>
        <dbReference type="EMBL" id="MCS0638869.1"/>
    </source>
</evidence>
<feature type="compositionally biased region" description="Low complexity" evidence="1">
    <location>
        <begin position="91"/>
        <end position="107"/>
    </location>
</feature>
<comment type="caution">
    <text evidence="3">The sequence shown here is derived from an EMBL/GenBank/DDBJ whole genome shotgun (WGS) entry which is preliminary data.</text>
</comment>
<dbReference type="EMBL" id="JANUGQ010000027">
    <property type="protein sequence ID" value="MCS0638869.1"/>
    <property type="molecule type" value="Genomic_DNA"/>
</dbReference>
<evidence type="ECO:0000256" key="2">
    <source>
        <dbReference type="SAM" id="SignalP"/>
    </source>
</evidence>
<feature type="signal peptide" evidence="2">
    <location>
        <begin position="1"/>
        <end position="21"/>
    </location>
</feature>
<gene>
    <name evidence="3" type="ORF">NX801_25110</name>
</gene>
<protein>
    <recommendedName>
        <fullName evidence="5">Lipoprotein</fullName>
    </recommendedName>
</protein>
<evidence type="ECO:0000313" key="4">
    <source>
        <dbReference type="Proteomes" id="UP001431313"/>
    </source>
</evidence>
<dbReference type="Proteomes" id="UP001431313">
    <property type="component" value="Unassembled WGS sequence"/>
</dbReference>
<evidence type="ECO:0008006" key="5">
    <source>
        <dbReference type="Google" id="ProtNLM"/>
    </source>
</evidence>
<accession>A0ABT2CQQ4</accession>
<feature type="compositionally biased region" description="Pro residues" evidence="1">
    <location>
        <begin position="133"/>
        <end position="170"/>
    </location>
</feature>
<name>A0ABT2CQQ4_9ACTN</name>
<keyword evidence="4" id="KW-1185">Reference proteome</keyword>
<organism evidence="3 4">
    <name type="scientific">Streptomyces pyxinae</name>
    <dbReference type="NCBI Taxonomy" id="2970734"/>
    <lineage>
        <taxon>Bacteria</taxon>
        <taxon>Bacillati</taxon>
        <taxon>Actinomycetota</taxon>
        <taxon>Actinomycetes</taxon>
        <taxon>Kitasatosporales</taxon>
        <taxon>Streptomycetaceae</taxon>
        <taxon>Streptomyces</taxon>
    </lineage>
</organism>
<proteinExistence type="predicted"/>
<feature type="region of interest" description="Disordered" evidence="1">
    <location>
        <begin position="32"/>
        <end position="202"/>
    </location>
</feature>
<dbReference type="PROSITE" id="PS51257">
    <property type="entry name" value="PROKAR_LIPOPROTEIN"/>
    <property type="match status" value="1"/>
</dbReference>
<dbReference type="PRINTS" id="PR01217">
    <property type="entry name" value="PRICHEXTENSN"/>
</dbReference>
<keyword evidence="2" id="KW-0732">Signal</keyword>
<feature type="chain" id="PRO_5046074558" description="Lipoprotein" evidence="2">
    <location>
        <begin position="22"/>
        <end position="202"/>
    </location>
</feature>
<sequence length="202" mass="19367">MRQMPAPVRWAVTALAVAASAGTVSGCMSVTDERAKPAPANSVEPSEVTVEHEAVDATADGGPVSGGGQEPDGRTDPEHPAGASDGPRAQAGPSGAPSKGAAPGARPGRPPVATPTAGPPGGSGGGGGGGPAPTTPAPTPPEPTPEPEPTPTPTPPVEPTPEPTDPPAPSPGGDSHTEAMRAPQGYGAWTPQVLAAPAGAEA</sequence>
<evidence type="ECO:0000256" key="1">
    <source>
        <dbReference type="SAM" id="MobiDB-lite"/>
    </source>
</evidence>
<dbReference type="RefSeq" id="WP_258790176.1">
    <property type="nucleotide sequence ID" value="NZ_JANUGQ010000027.1"/>
</dbReference>
<feature type="compositionally biased region" description="Gly residues" evidence="1">
    <location>
        <begin position="119"/>
        <end position="131"/>
    </location>
</feature>
<reference evidence="3" key="1">
    <citation type="submission" date="2022-08" db="EMBL/GenBank/DDBJ databases">
        <authorList>
            <person name="Somphong A."/>
            <person name="Phongsopitanun W."/>
        </authorList>
    </citation>
    <scope>NUCLEOTIDE SEQUENCE</scope>
    <source>
        <strain evidence="3">LP05-1</strain>
    </source>
</reference>